<reference evidence="2" key="1">
    <citation type="submission" date="2012-12" db="EMBL/GenBank/DDBJ databases">
        <title>Identification and characterization of a phenylalanine ammonia-lyase gene family in Isatis indigotica Fort.</title>
        <authorList>
            <person name="Liu Q."/>
            <person name="Chen J."/>
            <person name="Zhou X."/>
            <person name="Di P."/>
            <person name="Xiao Y."/>
            <person name="Xuan H."/>
            <person name="Zhang L."/>
            <person name="Chen W."/>
        </authorList>
    </citation>
    <scope>NUCLEOTIDE SEQUENCE</scope>
    <source>
        <tissue evidence="2">Salivary gland</tissue>
    </source>
</reference>
<name>A0A0K8R4T3_IXORI</name>
<evidence type="ECO:0000313" key="2">
    <source>
        <dbReference type="EMBL" id="JAA65489.1"/>
    </source>
</evidence>
<keyword evidence="1" id="KW-0732">Signal</keyword>
<sequence>MARALFCLFVGLFGAVMCNYNDPNACGQTDYPAPGYSPSCKRQCIDGDNKTQEENYARGTFCFVKYSNDDEALYYLGHCDNGECLPDNRDAYGRPPRQWDDVYHVCEDRRSDTTVKNCTYICMKQTEKYLPREYYYGIYRNSPCKYGDGKTGICRSGLCESPDLFPPIDKGPMTP</sequence>
<feature type="chain" id="PRO_5005515686" evidence="1">
    <location>
        <begin position="19"/>
        <end position="175"/>
    </location>
</feature>
<evidence type="ECO:0000256" key="1">
    <source>
        <dbReference type="SAM" id="SignalP"/>
    </source>
</evidence>
<proteinExistence type="evidence at transcript level"/>
<protein>
    <submittedName>
        <fullName evidence="2">Putative basic tail protein</fullName>
    </submittedName>
</protein>
<dbReference type="AlphaFoldDB" id="A0A0K8R4T3"/>
<accession>A0A0K8R4T3</accession>
<organism evidence="2">
    <name type="scientific">Ixodes ricinus</name>
    <name type="common">Common tick</name>
    <name type="synonym">Acarus ricinus</name>
    <dbReference type="NCBI Taxonomy" id="34613"/>
    <lineage>
        <taxon>Eukaryota</taxon>
        <taxon>Metazoa</taxon>
        <taxon>Ecdysozoa</taxon>
        <taxon>Arthropoda</taxon>
        <taxon>Chelicerata</taxon>
        <taxon>Arachnida</taxon>
        <taxon>Acari</taxon>
        <taxon>Parasitiformes</taxon>
        <taxon>Ixodida</taxon>
        <taxon>Ixodoidea</taxon>
        <taxon>Ixodidae</taxon>
        <taxon>Ixodinae</taxon>
        <taxon>Ixodes</taxon>
    </lineage>
</organism>
<dbReference type="EMBL" id="GADI01008319">
    <property type="protein sequence ID" value="JAA65489.1"/>
    <property type="molecule type" value="mRNA"/>
</dbReference>
<feature type="signal peptide" evidence="1">
    <location>
        <begin position="1"/>
        <end position="18"/>
    </location>
</feature>